<evidence type="ECO:0000259" key="10">
    <source>
        <dbReference type="Pfam" id="PF16916"/>
    </source>
</evidence>
<reference evidence="11 12" key="1">
    <citation type="submission" date="2018-03" db="EMBL/GenBank/DDBJ databases">
        <title>Rhodobacter veldkampii.</title>
        <authorList>
            <person name="Meyer T.E."/>
            <person name="Miller S."/>
            <person name="Lodha T."/>
            <person name="Gandham S."/>
            <person name="Chintalapati S."/>
            <person name="Chintalapati V.R."/>
        </authorList>
    </citation>
    <scope>NUCLEOTIDE SEQUENCE [LARGE SCALE GENOMIC DNA]</scope>
    <source>
        <strain evidence="11 12">DSM 11550</strain>
    </source>
</reference>
<feature type="domain" description="Cation efflux protein transmembrane" evidence="9">
    <location>
        <begin position="16"/>
        <end position="211"/>
    </location>
</feature>
<evidence type="ECO:0000256" key="5">
    <source>
        <dbReference type="ARBA" id="ARBA00022692"/>
    </source>
</evidence>
<evidence type="ECO:0000313" key="12">
    <source>
        <dbReference type="Proteomes" id="UP000241899"/>
    </source>
</evidence>
<dbReference type="InterPro" id="IPR058533">
    <property type="entry name" value="Cation_efflux_TM"/>
</dbReference>
<dbReference type="InterPro" id="IPR027470">
    <property type="entry name" value="Cation_efflux_CTD"/>
</dbReference>
<keyword evidence="5 8" id="KW-0812">Transmembrane</keyword>
<feature type="transmembrane region" description="Helical" evidence="8">
    <location>
        <begin position="12"/>
        <end position="32"/>
    </location>
</feature>
<evidence type="ECO:0000256" key="2">
    <source>
        <dbReference type="ARBA" id="ARBA00008114"/>
    </source>
</evidence>
<dbReference type="InterPro" id="IPR050291">
    <property type="entry name" value="CDF_Transporter"/>
</dbReference>
<keyword evidence="3" id="KW-0813">Transport</keyword>
<dbReference type="Pfam" id="PF16916">
    <property type="entry name" value="ZT_dimer"/>
    <property type="match status" value="1"/>
</dbReference>
<dbReference type="InterPro" id="IPR027469">
    <property type="entry name" value="Cation_efflux_TMD_sf"/>
</dbReference>
<sequence length="294" mass="30490">MGRKAAQHSLNLSAGLASTAVAMVLVALKLWAVGQTGSLSIAASATDSAMDLLISLGGLFAILYAARPADEDHHFGHTSVEDLTALGQSLFILAAAGAIGWMAGLRLMSNAPAPLAAETTGIVVMVVSAVLTGALVLWQRWVTARTGNRVVAADSLHYMGDLLPTLGAIMALAVSARFGVNKIDSIVALIAASIMVFGALKIGRAAWDALMDRAADQATVDGIAAITRGFPGVRGYHDLKTRTAGSRIFVHLHVELDGAQSLSAAHAISAGLKRAILEAYPDADIIIHQDVARD</sequence>
<dbReference type="Gene3D" id="3.30.70.1350">
    <property type="entry name" value="Cation efflux protein, cytoplasmic domain"/>
    <property type="match status" value="1"/>
</dbReference>
<dbReference type="InterPro" id="IPR002524">
    <property type="entry name" value="Cation_efflux"/>
</dbReference>
<feature type="transmembrane region" description="Helical" evidence="8">
    <location>
        <begin position="90"/>
        <end position="108"/>
    </location>
</feature>
<dbReference type="GO" id="GO:0006882">
    <property type="term" value="P:intracellular zinc ion homeostasis"/>
    <property type="evidence" value="ECO:0007669"/>
    <property type="project" value="TreeGrafter"/>
</dbReference>
<feature type="transmembrane region" description="Helical" evidence="8">
    <location>
        <begin position="120"/>
        <end position="138"/>
    </location>
</feature>
<feature type="transmembrane region" description="Helical" evidence="8">
    <location>
        <begin position="52"/>
        <end position="69"/>
    </location>
</feature>
<evidence type="ECO:0000256" key="4">
    <source>
        <dbReference type="ARBA" id="ARBA00022475"/>
    </source>
</evidence>
<organism evidence="11 12">
    <name type="scientific">Phaeovulum veldkampii DSM 11550</name>
    <dbReference type="NCBI Taxonomy" id="1185920"/>
    <lineage>
        <taxon>Bacteria</taxon>
        <taxon>Pseudomonadati</taxon>
        <taxon>Pseudomonadota</taxon>
        <taxon>Alphaproteobacteria</taxon>
        <taxon>Rhodobacterales</taxon>
        <taxon>Paracoccaceae</taxon>
        <taxon>Phaeovulum</taxon>
    </lineage>
</organism>
<dbReference type="PANTHER" id="PTHR43840:SF41">
    <property type="entry name" value="CATION-EFFLUX PUMP FIEF"/>
    <property type="match status" value="1"/>
</dbReference>
<dbReference type="GO" id="GO:0015093">
    <property type="term" value="F:ferrous iron transmembrane transporter activity"/>
    <property type="evidence" value="ECO:0007669"/>
    <property type="project" value="TreeGrafter"/>
</dbReference>
<dbReference type="SUPFAM" id="SSF160240">
    <property type="entry name" value="Cation efflux protein cytoplasmic domain-like"/>
    <property type="match status" value="1"/>
</dbReference>
<proteinExistence type="inferred from homology"/>
<feature type="transmembrane region" description="Helical" evidence="8">
    <location>
        <begin position="186"/>
        <end position="203"/>
    </location>
</feature>
<dbReference type="NCBIfam" id="TIGR01297">
    <property type="entry name" value="CDF"/>
    <property type="match status" value="1"/>
</dbReference>
<dbReference type="AlphaFoldDB" id="A0A2T4JGU7"/>
<name>A0A2T4JGU7_9RHOB</name>
<evidence type="ECO:0000313" key="11">
    <source>
        <dbReference type="EMBL" id="PTE17007.1"/>
    </source>
</evidence>
<gene>
    <name evidence="11" type="ORF">C5F46_11375</name>
</gene>
<dbReference type="InterPro" id="IPR036837">
    <property type="entry name" value="Cation_efflux_CTD_sf"/>
</dbReference>
<dbReference type="Gene3D" id="1.20.1510.10">
    <property type="entry name" value="Cation efflux protein transmembrane domain"/>
    <property type="match status" value="1"/>
</dbReference>
<keyword evidence="12" id="KW-1185">Reference proteome</keyword>
<comment type="subcellular location">
    <subcellularLocation>
        <location evidence="1">Membrane</location>
        <topology evidence="1">Multi-pass membrane protein</topology>
    </subcellularLocation>
</comment>
<feature type="domain" description="Cation efflux protein cytoplasmic" evidence="10">
    <location>
        <begin position="216"/>
        <end position="290"/>
    </location>
</feature>
<keyword evidence="4" id="KW-1003">Cell membrane</keyword>
<evidence type="ECO:0000256" key="3">
    <source>
        <dbReference type="ARBA" id="ARBA00022448"/>
    </source>
</evidence>
<dbReference type="SUPFAM" id="SSF161111">
    <property type="entry name" value="Cation efflux protein transmembrane domain-like"/>
    <property type="match status" value="1"/>
</dbReference>
<feature type="transmembrane region" description="Helical" evidence="8">
    <location>
        <begin position="158"/>
        <end position="180"/>
    </location>
</feature>
<dbReference type="RefSeq" id="WP_107325470.1">
    <property type="nucleotide sequence ID" value="NZ_NHSP01000019.1"/>
</dbReference>
<dbReference type="GO" id="GO:0015341">
    <property type="term" value="F:zinc efflux antiporter activity"/>
    <property type="evidence" value="ECO:0007669"/>
    <property type="project" value="TreeGrafter"/>
</dbReference>
<dbReference type="GO" id="GO:0015086">
    <property type="term" value="F:cadmium ion transmembrane transporter activity"/>
    <property type="evidence" value="ECO:0007669"/>
    <property type="project" value="TreeGrafter"/>
</dbReference>
<keyword evidence="7 8" id="KW-0472">Membrane</keyword>
<evidence type="ECO:0000256" key="8">
    <source>
        <dbReference type="SAM" id="Phobius"/>
    </source>
</evidence>
<evidence type="ECO:0000256" key="6">
    <source>
        <dbReference type="ARBA" id="ARBA00022989"/>
    </source>
</evidence>
<evidence type="ECO:0000259" key="9">
    <source>
        <dbReference type="Pfam" id="PF01545"/>
    </source>
</evidence>
<evidence type="ECO:0000256" key="1">
    <source>
        <dbReference type="ARBA" id="ARBA00004141"/>
    </source>
</evidence>
<dbReference type="OrthoDB" id="9806522at2"/>
<accession>A0A2T4JGU7</accession>
<comment type="similarity">
    <text evidence="2">Belongs to the cation diffusion facilitator (CDF) transporter (TC 2.A.4) family.</text>
</comment>
<comment type="caution">
    <text evidence="11">The sequence shown here is derived from an EMBL/GenBank/DDBJ whole genome shotgun (WGS) entry which is preliminary data.</text>
</comment>
<dbReference type="Proteomes" id="UP000241899">
    <property type="component" value="Unassembled WGS sequence"/>
</dbReference>
<dbReference type="Pfam" id="PF01545">
    <property type="entry name" value="Cation_efflux"/>
    <property type="match status" value="1"/>
</dbReference>
<protein>
    <submittedName>
        <fullName evidence="11">Cation-efflux pump</fullName>
    </submittedName>
</protein>
<keyword evidence="6 8" id="KW-1133">Transmembrane helix</keyword>
<dbReference type="EMBL" id="PZKF01000026">
    <property type="protein sequence ID" value="PTE17007.1"/>
    <property type="molecule type" value="Genomic_DNA"/>
</dbReference>
<dbReference type="PANTHER" id="PTHR43840">
    <property type="entry name" value="MITOCHONDRIAL METAL TRANSPORTER 1-RELATED"/>
    <property type="match status" value="1"/>
</dbReference>
<dbReference type="GO" id="GO:0005886">
    <property type="term" value="C:plasma membrane"/>
    <property type="evidence" value="ECO:0007669"/>
    <property type="project" value="TreeGrafter"/>
</dbReference>
<evidence type="ECO:0000256" key="7">
    <source>
        <dbReference type="ARBA" id="ARBA00023136"/>
    </source>
</evidence>